<protein>
    <submittedName>
        <fullName evidence="2">Uncharacterized protein</fullName>
    </submittedName>
</protein>
<dbReference type="EMBL" id="OIVN01005835">
    <property type="protein sequence ID" value="SPD24183.1"/>
    <property type="molecule type" value="Genomic_DNA"/>
</dbReference>
<evidence type="ECO:0000256" key="1">
    <source>
        <dbReference type="SAM" id="MobiDB-lite"/>
    </source>
</evidence>
<reference evidence="2" key="1">
    <citation type="submission" date="2018-02" db="EMBL/GenBank/DDBJ databases">
        <authorList>
            <person name="Cohen D.B."/>
            <person name="Kent A.D."/>
        </authorList>
    </citation>
    <scope>NUCLEOTIDE SEQUENCE</scope>
</reference>
<name>A0A2N9IJF1_FAGSY</name>
<accession>A0A2N9IJF1</accession>
<organism evidence="2">
    <name type="scientific">Fagus sylvatica</name>
    <name type="common">Beechnut</name>
    <dbReference type="NCBI Taxonomy" id="28930"/>
    <lineage>
        <taxon>Eukaryota</taxon>
        <taxon>Viridiplantae</taxon>
        <taxon>Streptophyta</taxon>
        <taxon>Embryophyta</taxon>
        <taxon>Tracheophyta</taxon>
        <taxon>Spermatophyta</taxon>
        <taxon>Magnoliopsida</taxon>
        <taxon>eudicotyledons</taxon>
        <taxon>Gunneridae</taxon>
        <taxon>Pentapetalae</taxon>
        <taxon>rosids</taxon>
        <taxon>fabids</taxon>
        <taxon>Fagales</taxon>
        <taxon>Fagaceae</taxon>
        <taxon>Fagus</taxon>
    </lineage>
</organism>
<feature type="region of interest" description="Disordered" evidence="1">
    <location>
        <begin position="49"/>
        <end position="82"/>
    </location>
</feature>
<proteinExistence type="predicted"/>
<evidence type="ECO:0000313" key="2">
    <source>
        <dbReference type="EMBL" id="SPD24183.1"/>
    </source>
</evidence>
<feature type="compositionally biased region" description="Acidic residues" evidence="1">
    <location>
        <begin position="72"/>
        <end position="82"/>
    </location>
</feature>
<dbReference type="AlphaFoldDB" id="A0A2N9IJF1"/>
<sequence length="82" mass="9378">MNLVDFQENINENIQLAHVQQEVEYQLQVQESLNISLEDEIHAMRRVIGQEEEDGDVNNNRFVASPSQGAENAEDVDPEPKE</sequence>
<gene>
    <name evidence="2" type="ORF">FSB_LOCUS52065</name>
</gene>
<feature type="compositionally biased region" description="Polar residues" evidence="1">
    <location>
        <begin position="57"/>
        <end position="70"/>
    </location>
</feature>